<dbReference type="InterPro" id="IPR051534">
    <property type="entry name" value="CBASS_pafABC_assoc_protein"/>
</dbReference>
<comment type="caution">
    <text evidence="3">The sequence shown here is derived from an EMBL/GenBank/DDBJ whole genome shotgun (WGS) entry which is preliminary data.</text>
</comment>
<dbReference type="PROSITE" id="PS52050">
    <property type="entry name" value="WYL"/>
    <property type="match status" value="1"/>
</dbReference>
<evidence type="ECO:0000313" key="4">
    <source>
        <dbReference type="Proteomes" id="UP000757461"/>
    </source>
</evidence>
<dbReference type="PANTHER" id="PTHR34580:SF9">
    <property type="entry name" value="SLL5097 PROTEIN"/>
    <property type="match status" value="1"/>
</dbReference>
<dbReference type="InterPro" id="IPR057727">
    <property type="entry name" value="WCX_dom"/>
</dbReference>
<organism evidence="3 4">
    <name type="scientific">Prevotella histicola</name>
    <dbReference type="NCBI Taxonomy" id="470565"/>
    <lineage>
        <taxon>Bacteria</taxon>
        <taxon>Pseudomonadati</taxon>
        <taxon>Bacteroidota</taxon>
        <taxon>Bacteroidia</taxon>
        <taxon>Bacteroidales</taxon>
        <taxon>Prevotellaceae</taxon>
        <taxon>Prevotella</taxon>
    </lineage>
</organism>
<accession>A0A930N6C1</accession>
<evidence type="ECO:0000313" key="3">
    <source>
        <dbReference type="EMBL" id="MBF1415710.1"/>
    </source>
</evidence>
<evidence type="ECO:0000259" key="2">
    <source>
        <dbReference type="Pfam" id="PF25583"/>
    </source>
</evidence>
<gene>
    <name evidence="3" type="ORF">HXN33_09045</name>
</gene>
<dbReference type="Pfam" id="PF25583">
    <property type="entry name" value="WCX"/>
    <property type="match status" value="1"/>
</dbReference>
<reference evidence="3" key="1">
    <citation type="submission" date="2020-04" db="EMBL/GenBank/DDBJ databases">
        <title>Deep metagenomics examines the oral microbiome during advanced dental caries in children, revealing novel taxa and co-occurrences with host molecules.</title>
        <authorList>
            <person name="Baker J.L."/>
            <person name="Morton J.T."/>
            <person name="Dinis M."/>
            <person name="Alvarez R."/>
            <person name="Tran N.C."/>
            <person name="Knight R."/>
            <person name="Edlund A."/>
        </authorList>
    </citation>
    <scope>NUCLEOTIDE SEQUENCE</scope>
    <source>
        <strain evidence="3">JCVI_25_bin.9</strain>
    </source>
</reference>
<feature type="domain" description="WYL" evidence="1">
    <location>
        <begin position="159"/>
        <end position="222"/>
    </location>
</feature>
<dbReference type="PANTHER" id="PTHR34580">
    <property type="match status" value="1"/>
</dbReference>
<dbReference type="Pfam" id="PF13280">
    <property type="entry name" value="WYL"/>
    <property type="match status" value="1"/>
</dbReference>
<name>A0A930N6C1_9BACT</name>
<dbReference type="AlphaFoldDB" id="A0A930N6C1"/>
<evidence type="ECO:0000259" key="1">
    <source>
        <dbReference type="Pfam" id="PF13280"/>
    </source>
</evidence>
<proteinExistence type="predicted"/>
<dbReference type="Proteomes" id="UP000757461">
    <property type="component" value="Unassembled WGS sequence"/>
</dbReference>
<protein>
    <submittedName>
        <fullName evidence="3">WYL domain-containing protein</fullName>
    </submittedName>
</protein>
<dbReference type="EMBL" id="JABZSQ010000200">
    <property type="protein sequence ID" value="MBF1415710.1"/>
    <property type="molecule type" value="Genomic_DNA"/>
</dbReference>
<feature type="domain" description="WCX" evidence="2">
    <location>
        <begin position="254"/>
        <end position="328"/>
    </location>
</feature>
<dbReference type="InterPro" id="IPR026881">
    <property type="entry name" value="WYL_dom"/>
</dbReference>
<sequence>MSSNRYAIIRYQALDKCFRNKYCRFYMEDLIEACNEALYDFLGPNHEVKRRQIFDDIRFMESEQGWNIPLERIPDGKRVYYRYYKPFSINERPLSDDEMNVLTQAVSTLNRFKGLPQFEWIEGLLANLEDKFYLRGNGDYVIGFEQNLDYLASKHLHFLFNAIVNKQVVRVDYQTFKGKSHTWDIHPYFIKQYNNRWFLFGRNNKYMDEIVTIPLDRIVTVESSSLPYIENKDIDFDEYFDDIIGVTIPKEAKKERVVLRFSPERFPYVESKPLHGSMKVVDRENGLVELNIIPNKEFEALLFSFGESVEVIEPQWIREVIKEKIEKLFKIYSTCAHVVHTSSLPLQRHSEMDENIDV</sequence>